<protein>
    <recommendedName>
        <fullName evidence="4">Aminotransferase-like plant mobile domain-containing protein</fullName>
    </recommendedName>
</protein>
<dbReference type="Proteomes" id="UP001237642">
    <property type="component" value="Unassembled WGS sequence"/>
</dbReference>
<proteinExistence type="predicted"/>
<feature type="region of interest" description="Disordered" evidence="1">
    <location>
        <begin position="103"/>
        <end position="201"/>
    </location>
</feature>
<reference evidence="2" key="1">
    <citation type="submission" date="2023-02" db="EMBL/GenBank/DDBJ databases">
        <title>Genome of toxic invasive species Heracleum sosnowskyi carries increased number of genes despite the absence of recent whole-genome duplications.</title>
        <authorList>
            <person name="Schelkunov M."/>
            <person name="Shtratnikova V."/>
            <person name="Makarenko M."/>
            <person name="Klepikova A."/>
            <person name="Omelchenko D."/>
            <person name="Novikova G."/>
            <person name="Obukhova E."/>
            <person name="Bogdanov V."/>
            <person name="Penin A."/>
            <person name="Logacheva M."/>
        </authorList>
    </citation>
    <scope>NUCLEOTIDE SEQUENCE</scope>
    <source>
        <strain evidence="2">Hsosn_3</strain>
        <tissue evidence="2">Leaf</tissue>
    </source>
</reference>
<evidence type="ECO:0000313" key="2">
    <source>
        <dbReference type="EMBL" id="KAK1384216.1"/>
    </source>
</evidence>
<keyword evidence="3" id="KW-1185">Reference proteome</keyword>
<dbReference type="AlphaFoldDB" id="A0AAD8IEW2"/>
<dbReference type="EMBL" id="JAUIZM010000005">
    <property type="protein sequence ID" value="KAK1384216.1"/>
    <property type="molecule type" value="Genomic_DNA"/>
</dbReference>
<evidence type="ECO:0000256" key="1">
    <source>
        <dbReference type="SAM" id="MobiDB-lite"/>
    </source>
</evidence>
<evidence type="ECO:0008006" key="4">
    <source>
        <dbReference type="Google" id="ProtNLM"/>
    </source>
</evidence>
<accession>A0AAD8IEW2</accession>
<sequence length="393" mass="45285">MRRRVNPHHHTGGYRGDFDSFQPYWVTWQPYARFYEMMDANEDADMYMARHMALGRIPMVSFEFIEYQMPDRVLRQFDRPSSFGDEDIEVPVVEAHAREIDIDPSAPIVTQKSPLEVDTSAPDAPHDTPLHISPTHPLEVDPSAPDAPQDTPLHISPTHPLEVDPSAPDAPQDTPLHISPTHPLEVETSAPDPLQDTPLHVSHKRPHESFAFSHSFAFTPILLKTSTYEETPSTERVRPFVSFGFDSPSLPTVLKDKFDIDTNVDKMKDERDRGGPSRKGDLTRPLKNRKIRWLFRHWWTNDGEFLTKEKLLTLKPRKSLEDSIVNAYVELLKIRENNLWHLYPSHAVLKPTAERFFFAFSWWMAIATRFCYDLKIPPSELTGAAKDDRDNFI</sequence>
<reference evidence="2" key="2">
    <citation type="submission" date="2023-05" db="EMBL/GenBank/DDBJ databases">
        <authorList>
            <person name="Schelkunov M.I."/>
        </authorList>
    </citation>
    <scope>NUCLEOTIDE SEQUENCE</scope>
    <source>
        <strain evidence="2">Hsosn_3</strain>
        <tissue evidence="2">Leaf</tissue>
    </source>
</reference>
<organism evidence="2 3">
    <name type="scientific">Heracleum sosnowskyi</name>
    <dbReference type="NCBI Taxonomy" id="360622"/>
    <lineage>
        <taxon>Eukaryota</taxon>
        <taxon>Viridiplantae</taxon>
        <taxon>Streptophyta</taxon>
        <taxon>Embryophyta</taxon>
        <taxon>Tracheophyta</taxon>
        <taxon>Spermatophyta</taxon>
        <taxon>Magnoliopsida</taxon>
        <taxon>eudicotyledons</taxon>
        <taxon>Gunneridae</taxon>
        <taxon>Pentapetalae</taxon>
        <taxon>asterids</taxon>
        <taxon>campanulids</taxon>
        <taxon>Apiales</taxon>
        <taxon>Apiaceae</taxon>
        <taxon>Apioideae</taxon>
        <taxon>apioid superclade</taxon>
        <taxon>Tordylieae</taxon>
        <taxon>Tordyliinae</taxon>
        <taxon>Heracleum</taxon>
    </lineage>
</organism>
<name>A0AAD8IEW2_9APIA</name>
<gene>
    <name evidence="2" type="ORF">POM88_021951</name>
</gene>
<evidence type="ECO:0000313" key="3">
    <source>
        <dbReference type="Proteomes" id="UP001237642"/>
    </source>
</evidence>
<comment type="caution">
    <text evidence="2">The sequence shown here is derived from an EMBL/GenBank/DDBJ whole genome shotgun (WGS) entry which is preliminary data.</text>
</comment>